<organism evidence="2 3">
    <name type="scientific">Ancylostoma duodenale</name>
    <dbReference type="NCBI Taxonomy" id="51022"/>
    <lineage>
        <taxon>Eukaryota</taxon>
        <taxon>Metazoa</taxon>
        <taxon>Ecdysozoa</taxon>
        <taxon>Nematoda</taxon>
        <taxon>Chromadorea</taxon>
        <taxon>Rhabditida</taxon>
        <taxon>Rhabditina</taxon>
        <taxon>Rhabditomorpha</taxon>
        <taxon>Strongyloidea</taxon>
        <taxon>Ancylostomatidae</taxon>
        <taxon>Ancylostomatinae</taxon>
        <taxon>Ancylostoma</taxon>
    </lineage>
</organism>
<evidence type="ECO:0000256" key="1">
    <source>
        <dbReference type="SAM" id="Phobius"/>
    </source>
</evidence>
<gene>
    <name evidence="2" type="ORF">ANCDUO_10486</name>
</gene>
<dbReference type="EMBL" id="KN732137">
    <property type="protein sequence ID" value="KIH59288.1"/>
    <property type="molecule type" value="Genomic_DNA"/>
</dbReference>
<accession>A0A0C2CR63</accession>
<dbReference type="PANTHER" id="PTHR23021:SF11">
    <property type="entry name" value="SERPENTINE RECEPTOR, CLASS T"/>
    <property type="match status" value="1"/>
</dbReference>
<dbReference type="PANTHER" id="PTHR23021">
    <property type="entry name" value="SERPENTINE RECEPTOR, CLASS T"/>
    <property type="match status" value="1"/>
</dbReference>
<name>A0A0C2CR63_9BILA</name>
<dbReference type="AlphaFoldDB" id="A0A0C2CR63"/>
<dbReference type="InterPro" id="IPR019425">
    <property type="entry name" value="7TM_GPCR_serpentine_rcpt_Srt"/>
</dbReference>
<evidence type="ECO:0000313" key="3">
    <source>
        <dbReference type="Proteomes" id="UP000054047"/>
    </source>
</evidence>
<dbReference type="Pfam" id="PF10321">
    <property type="entry name" value="7TM_GPCR_Srt"/>
    <property type="match status" value="1"/>
</dbReference>
<keyword evidence="1" id="KW-1133">Transmembrane helix</keyword>
<dbReference type="Proteomes" id="UP000054047">
    <property type="component" value="Unassembled WGS sequence"/>
</dbReference>
<keyword evidence="1" id="KW-0472">Membrane</keyword>
<keyword evidence="3" id="KW-1185">Reference proteome</keyword>
<feature type="transmembrane region" description="Helical" evidence="1">
    <location>
        <begin position="12"/>
        <end position="36"/>
    </location>
</feature>
<dbReference type="OrthoDB" id="5873245at2759"/>
<evidence type="ECO:0000313" key="2">
    <source>
        <dbReference type="EMBL" id="KIH59288.1"/>
    </source>
</evidence>
<keyword evidence="1" id="KW-0812">Transmembrane</keyword>
<feature type="transmembrane region" description="Helical" evidence="1">
    <location>
        <begin position="48"/>
        <end position="68"/>
    </location>
</feature>
<protein>
    <recommendedName>
        <fullName evidence="4">7TM GPCR serpentine receptor class x (Srx) domain-containing protein</fullName>
    </recommendedName>
</protein>
<evidence type="ECO:0008006" key="4">
    <source>
        <dbReference type="Google" id="ProtNLM"/>
    </source>
</evidence>
<reference evidence="2 3" key="1">
    <citation type="submission" date="2013-12" db="EMBL/GenBank/DDBJ databases">
        <title>Draft genome of the parsitic nematode Ancylostoma duodenale.</title>
        <authorList>
            <person name="Mitreva M."/>
        </authorList>
    </citation>
    <scope>NUCLEOTIDE SEQUENCE [LARGE SCALE GENOMIC DNA]</scope>
    <source>
        <strain evidence="2 3">Zhejiang</strain>
    </source>
</reference>
<proteinExistence type="predicted"/>
<sequence length="99" mass="11166">MNQFVKEGIDRVQVQLFIQAILICSTTAVAASLYIYVEFFSASRSVVIMANVVWQLSHGLHGFIYLIFNRVIRAEVFAIFRISLRSSKFSMPNSVTAMG</sequence>